<evidence type="ECO:0000313" key="3">
    <source>
        <dbReference type="EMBL" id="MFC7218076.1"/>
    </source>
</evidence>
<evidence type="ECO:0008006" key="5">
    <source>
        <dbReference type="Google" id="ProtNLM"/>
    </source>
</evidence>
<dbReference type="RefSeq" id="WP_386413346.1">
    <property type="nucleotide sequence ID" value="NZ_JBHSZO010000009.1"/>
</dbReference>
<feature type="compositionally biased region" description="Low complexity" evidence="1">
    <location>
        <begin position="115"/>
        <end position="131"/>
    </location>
</feature>
<evidence type="ECO:0000256" key="1">
    <source>
        <dbReference type="SAM" id="MobiDB-lite"/>
    </source>
</evidence>
<keyword evidence="2" id="KW-0812">Transmembrane</keyword>
<comment type="caution">
    <text evidence="3">The sequence shown here is derived from an EMBL/GenBank/DDBJ whole genome shotgun (WGS) entry which is preliminary data.</text>
</comment>
<feature type="region of interest" description="Disordered" evidence="1">
    <location>
        <begin position="77"/>
        <end position="147"/>
    </location>
</feature>
<keyword evidence="2" id="KW-0472">Membrane</keyword>
<feature type="region of interest" description="Disordered" evidence="1">
    <location>
        <begin position="247"/>
        <end position="282"/>
    </location>
</feature>
<dbReference type="Proteomes" id="UP001596413">
    <property type="component" value="Unassembled WGS sequence"/>
</dbReference>
<evidence type="ECO:0000256" key="2">
    <source>
        <dbReference type="SAM" id="Phobius"/>
    </source>
</evidence>
<reference evidence="4" key="1">
    <citation type="journal article" date="2019" name="Int. J. Syst. Evol. Microbiol.">
        <title>The Global Catalogue of Microorganisms (GCM) 10K type strain sequencing project: providing services to taxonomists for standard genome sequencing and annotation.</title>
        <authorList>
            <consortium name="The Broad Institute Genomics Platform"/>
            <consortium name="The Broad Institute Genome Sequencing Center for Infectious Disease"/>
            <person name="Wu L."/>
            <person name="Ma J."/>
        </authorList>
    </citation>
    <scope>NUCLEOTIDE SEQUENCE [LARGE SCALE GENOMIC DNA]</scope>
    <source>
        <strain evidence="4">CGMCC 1.13681</strain>
    </source>
</reference>
<sequence length="351" mass="34223">MTNPGLDENALRGLLQGAVGELEPSEGALDHLRYAVPARRARRRQVLVGAAALAVLAAVSVPALLTTGPLGADGGDKPAIAVSGLPTPAAGGNGSGDSGGHDDSQEPAGAEKVGNGHSPSGKPGHGSPDPAGSGGSSGDTQQVAAPPCEAGDIKKQDTEVDTPDAAGNVTGRFVMANNSATPCTVTGTGTTHTVAAGTHISTTEHTAGDEAAALDLLPTPSTAAESITLAAGETYVVAFAFVPSPEAAQTCPAGSGATPAPEPGKDSGTGAEEAGDTLSDVGTAPQLMTQGEVLQSTDSGTDGAVDGETPPPAEVTEVAITHTPETGGETATVTVEATCAGTVYYTPPLEG</sequence>
<feature type="transmembrane region" description="Helical" evidence="2">
    <location>
        <begin position="46"/>
        <end position="65"/>
    </location>
</feature>
<accession>A0ABW2GF96</accession>
<evidence type="ECO:0000313" key="4">
    <source>
        <dbReference type="Proteomes" id="UP001596413"/>
    </source>
</evidence>
<keyword evidence="4" id="KW-1185">Reference proteome</keyword>
<proteinExistence type="predicted"/>
<dbReference type="EMBL" id="JBHSZO010000009">
    <property type="protein sequence ID" value="MFC7218076.1"/>
    <property type="molecule type" value="Genomic_DNA"/>
</dbReference>
<gene>
    <name evidence="3" type="ORF">ACFQLX_07825</name>
</gene>
<keyword evidence="2" id="KW-1133">Transmembrane helix</keyword>
<organism evidence="3 4">
    <name type="scientific">Streptomyces polyrhachis</name>
    <dbReference type="NCBI Taxonomy" id="1282885"/>
    <lineage>
        <taxon>Bacteria</taxon>
        <taxon>Bacillati</taxon>
        <taxon>Actinomycetota</taxon>
        <taxon>Actinomycetes</taxon>
        <taxon>Kitasatosporales</taxon>
        <taxon>Streptomycetaceae</taxon>
        <taxon>Streptomyces</taxon>
    </lineage>
</organism>
<protein>
    <recommendedName>
        <fullName evidence="5">DUF4232 domain-containing protein</fullName>
    </recommendedName>
</protein>
<name>A0ABW2GF96_9ACTN</name>